<feature type="signal peptide" evidence="1">
    <location>
        <begin position="1"/>
        <end position="20"/>
    </location>
</feature>
<name>A0ABN4A856_RICS1</name>
<evidence type="ECO:0000256" key="1">
    <source>
        <dbReference type="SAM" id="SignalP"/>
    </source>
</evidence>
<gene>
    <name evidence="2" type="ordered locus">Rsl_951</name>
</gene>
<organism evidence="2 3">
    <name type="scientific">Rickettsia slovaca (strain 13-B)</name>
    <dbReference type="NCBI Taxonomy" id="941638"/>
    <lineage>
        <taxon>Bacteria</taxon>
        <taxon>Pseudomonadati</taxon>
        <taxon>Pseudomonadota</taxon>
        <taxon>Alphaproteobacteria</taxon>
        <taxon>Rickettsiales</taxon>
        <taxon>Rickettsiaceae</taxon>
        <taxon>Rickettsieae</taxon>
        <taxon>Rickettsia</taxon>
        <taxon>spotted fever group</taxon>
    </lineage>
</organism>
<keyword evidence="1" id="KW-0732">Signal</keyword>
<keyword evidence="3" id="KW-1185">Reference proteome</keyword>
<evidence type="ECO:0000313" key="3">
    <source>
        <dbReference type="Proteomes" id="UP000005443"/>
    </source>
</evidence>
<evidence type="ECO:0000313" key="2">
    <source>
        <dbReference type="EMBL" id="AEV92398.1"/>
    </source>
</evidence>
<dbReference type="EMBL" id="CP002428">
    <property type="protein sequence ID" value="AEV92398.1"/>
    <property type="molecule type" value="Genomic_DNA"/>
</dbReference>
<feature type="chain" id="PRO_5046569248" evidence="1">
    <location>
        <begin position="21"/>
        <end position="43"/>
    </location>
</feature>
<reference evidence="2 3" key="1">
    <citation type="journal article" date="2012" name="J. Bacteriol.">
        <title>Complete genome sequence of Rickettsia slovaca, the agent of tick-borne lymphadenitis.</title>
        <authorList>
            <person name="Fournier P.E."/>
            <person name="El Karkouri K."/>
            <person name="Robert C."/>
            <person name="Medigue C."/>
            <person name="Raoult D."/>
        </authorList>
    </citation>
    <scope>NUCLEOTIDE SEQUENCE [LARGE SCALE GENOMIC DNA]</scope>
    <source>
        <strain evidence="2 3">13-B</strain>
    </source>
</reference>
<dbReference type="Proteomes" id="UP000005443">
    <property type="component" value="Chromosome"/>
</dbReference>
<proteinExistence type="predicted"/>
<sequence length="43" mass="4989">MNKIKLIIIYLLWINMTAQADNISESAKKKLAVINSLNVEEKW</sequence>
<protein>
    <submittedName>
        <fullName evidence="2">Uncharacterized protein</fullName>
    </submittedName>
</protein>
<accession>A0ABN4A856</accession>